<protein>
    <submittedName>
        <fullName evidence="5">N-acetylneuraminic acid synthase NeuD</fullName>
    </submittedName>
</protein>
<organism evidence="5">
    <name type="scientific">Streptococcus suis</name>
    <dbReference type="NCBI Taxonomy" id="1307"/>
    <lineage>
        <taxon>Bacteria</taxon>
        <taxon>Bacillati</taxon>
        <taxon>Bacillota</taxon>
        <taxon>Bacilli</taxon>
        <taxon>Lactobacillales</taxon>
        <taxon>Streptococcaceae</taxon>
        <taxon>Streptococcus</taxon>
    </lineage>
</organism>
<dbReference type="InterPro" id="IPR050179">
    <property type="entry name" value="Trans_hexapeptide_repeat"/>
</dbReference>
<dbReference type="Pfam" id="PF17836">
    <property type="entry name" value="PglD_N"/>
    <property type="match status" value="1"/>
</dbReference>
<dbReference type="Pfam" id="PF00132">
    <property type="entry name" value="Hexapep"/>
    <property type="match status" value="1"/>
</dbReference>
<feature type="domain" description="PglD N-terminal" evidence="4">
    <location>
        <begin position="11"/>
        <end position="86"/>
    </location>
</feature>
<dbReference type="PROSITE" id="PS00101">
    <property type="entry name" value="HEXAPEP_TRANSFERASES"/>
    <property type="match status" value="1"/>
</dbReference>
<accession>A0A1P8VR87</accession>
<dbReference type="InterPro" id="IPR018357">
    <property type="entry name" value="Hexapep_transf_CS"/>
</dbReference>
<dbReference type="Gene3D" id="2.160.10.10">
    <property type="entry name" value="Hexapeptide repeat proteins"/>
    <property type="match status" value="1"/>
</dbReference>
<dbReference type="AlphaFoldDB" id="A0A1P8VR87"/>
<dbReference type="Gene3D" id="3.40.50.20">
    <property type="match status" value="1"/>
</dbReference>
<evidence type="ECO:0000256" key="3">
    <source>
        <dbReference type="PIRSR" id="PIRSR620019-2"/>
    </source>
</evidence>
<dbReference type="InterPro" id="IPR001451">
    <property type="entry name" value="Hexapep"/>
</dbReference>
<dbReference type="PANTHER" id="PTHR43300">
    <property type="entry name" value="ACETYLTRANSFERASE"/>
    <property type="match status" value="1"/>
</dbReference>
<feature type="binding site" evidence="3">
    <location>
        <position position="76"/>
    </location>
    <ligand>
        <name>substrate</name>
    </ligand>
</feature>
<dbReference type="InterPro" id="IPR020019">
    <property type="entry name" value="AcTrfase_PglD-like"/>
</dbReference>
<name>A0A1P8VR87_STRSU</name>
<reference evidence="5" key="1">
    <citation type="submission" date="2017-01" db="EMBL/GenBank/DDBJ databases">
        <title>Genetic analysis of capsular polysaccharide synthesis gene clusters from non-serotypeable of Streptococcus suis.</title>
        <authorList>
            <person name="Qiu X."/>
            <person name="Zheng H."/>
        </authorList>
    </citation>
    <scope>NUCLEOTIDE SEQUENCE</scope>
    <source>
        <strain evidence="5">1160406</strain>
    </source>
</reference>
<dbReference type="InterPro" id="IPR041561">
    <property type="entry name" value="PglD_N"/>
</dbReference>
<dbReference type="CDD" id="cd03360">
    <property type="entry name" value="LbH_AT_putative"/>
    <property type="match status" value="1"/>
</dbReference>
<evidence type="ECO:0000259" key="4">
    <source>
        <dbReference type="Pfam" id="PF17836"/>
    </source>
</evidence>
<dbReference type="PANTHER" id="PTHR43300:SF7">
    <property type="entry name" value="UDP-N-ACETYLBACILLOSAMINE N-ACETYLTRANSFERASE"/>
    <property type="match status" value="1"/>
</dbReference>
<dbReference type="RefSeq" id="WP_162495605.1">
    <property type="nucleotide sequence ID" value="NZ_POIO01000411.1"/>
</dbReference>
<keyword evidence="2" id="KW-0677">Repeat</keyword>
<dbReference type="SUPFAM" id="SSF51161">
    <property type="entry name" value="Trimeric LpxA-like enzymes"/>
    <property type="match status" value="1"/>
</dbReference>
<sequence>MIDRGESLMKKVAFLGAGTFSDGVLPWLDRSRYELIGYFDDKPISDYRGYPVFGPLQDVLTYLDDGKVDAVFVTIGDNVKRKEIFDLIAKDHYDALFNIISEKANIFSPDSIKGRGIFLGFSSFVGADSYVYDNCIINTGAIVEHHTTVEAHCNITPGVTINGLCRIGEGTYIGSGSTVIQCIEIAPYTTLGAGTVVLKSLTESGTYVGVPARKIK</sequence>
<proteinExistence type="predicted"/>
<keyword evidence="1" id="KW-0808">Transferase</keyword>
<evidence type="ECO:0000256" key="1">
    <source>
        <dbReference type="ARBA" id="ARBA00022679"/>
    </source>
</evidence>
<dbReference type="NCBIfam" id="TIGR03570">
    <property type="entry name" value="NeuD_NnaD"/>
    <property type="match status" value="1"/>
</dbReference>
<gene>
    <name evidence="5" type="primary">cps27R</name>
    <name evidence="5" type="ORF">1160406.seq-orf18</name>
</gene>
<evidence type="ECO:0000256" key="2">
    <source>
        <dbReference type="ARBA" id="ARBA00022737"/>
    </source>
</evidence>
<dbReference type="EMBL" id="KX870058">
    <property type="protein sequence ID" value="APZ79120.1"/>
    <property type="molecule type" value="Genomic_DNA"/>
</dbReference>
<dbReference type="InterPro" id="IPR011004">
    <property type="entry name" value="Trimer_LpxA-like_sf"/>
</dbReference>
<evidence type="ECO:0000313" key="5">
    <source>
        <dbReference type="EMBL" id="APZ79120.1"/>
    </source>
</evidence>
<dbReference type="GO" id="GO:0016740">
    <property type="term" value="F:transferase activity"/>
    <property type="evidence" value="ECO:0007669"/>
    <property type="project" value="UniProtKB-KW"/>
</dbReference>